<evidence type="ECO:0000256" key="3">
    <source>
        <dbReference type="ARBA" id="ARBA00022741"/>
    </source>
</evidence>
<dbReference type="GO" id="GO:0005524">
    <property type="term" value="F:ATP binding"/>
    <property type="evidence" value="ECO:0007669"/>
    <property type="project" value="UniProtKB-KW"/>
</dbReference>
<dbReference type="CDD" id="cd03301">
    <property type="entry name" value="ABC_MalK_N"/>
    <property type="match status" value="1"/>
</dbReference>
<dbReference type="InterPro" id="IPR013611">
    <property type="entry name" value="Transp-assoc_OB_typ2"/>
</dbReference>
<name>A0ABT2LVU7_9HYPH</name>
<dbReference type="Gene3D" id="2.40.50.100">
    <property type="match status" value="1"/>
</dbReference>
<evidence type="ECO:0000256" key="1">
    <source>
        <dbReference type="ARBA" id="ARBA00005417"/>
    </source>
</evidence>
<dbReference type="RefSeq" id="WP_260907673.1">
    <property type="nucleotide sequence ID" value="NZ_JAOCZP010000016.1"/>
</dbReference>
<evidence type="ECO:0000313" key="7">
    <source>
        <dbReference type="Proteomes" id="UP001320831"/>
    </source>
</evidence>
<dbReference type="InterPro" id="IPR003439">
    <property type="entry name" value="ABC_transporter-like_ATP-bd"/>
</dbReference>
<dbReference type="Pfam" id="PF08402">
    <property type="entry name" value="TOBE_2"/>
    <property type="match status" value="1"/>
</dbReference>
<dbReference type="InterPro" id="IPR008995">
    <property type="entry name" value="Mo/tungstate-bd_C_term_dom"/>
</dbReference>
<dbReference type="PROSITE" id="PS50893">
    <property type="entry name" value="ABC_TRANSPORTER_2"/>
    <property type="match status" value="1"/>
</dbReference>
<dbReference type="Pfam" id="PF00005">
    <property type="entry name" value="ABC_tran"/>
    <property type="match status" value="1"/>
</dbReference>
<dbReference type="InterPro" id="IPR012340">
    <property type="entry name" value="NA-bd_OB-fold"/>
</dbReference>
<proteinExistence type="inferred from homology"/>
<dbReference type="InterPro" id="IPR015855">
    <property type="entry name" value="ABC_transpr_MalK-like"/>
</dbReference>
<comment type="caution">
    <text evidence="6">The sequence shown here is derived from an EMBL/GenBank/DDBJ whole genome shotgun (WGS) entry which is preliminary data.</text>
</comment>
<keyword evidence="3" id="KW-0547">Nucleotide-binding</keyword>
<dbReference type="Gene3D" id="3.40.50.300">
    <property type="entry name" value="P-loop containing nucleotide triphosphate hydrolases"/>
    <property type="match status" value="1"/>
</dbReference>
<keyword evidence="7" id="KW-1185">Reference proteome</keyword>
<keyword evidence="2" id="KW-0813">Transport</keyword>
<sequence>MASIEFRNVIKRFGDVEVIPGLNLTIEHGEFVALLGPSGCGKSTSLFMLAGIYLPSGGELLFDGHLVNEVEARDRNVGIVFQSYALYPHMNVHDNILFPLRFKKTPREEALVRVKAAAELVHVGELLDRRPSELSGGQQQRVALARALVKEPQILLLDEPLSNLDATLRLTMRTEIKSLQKKLGVTTILVTHDQIEATTMADRVICMRGGGIEQVGTPDDLYLRPASLFIAGFIGSPPVNLIRGTAENGAVHVGATVFPSEGIRGDVTIGLRPEHLKFAGDGLRGRIAEIEPMGREILYVVDTDVGHVRVLEHGSAAAHSAGEAVHIDFSPTEALLFRTSNEKLIAGANVCPPRRAS</sequence>
<dbReference type="EMBL" id="JAOCZP010000016">
    <property type="protein sequence ID" value="MCT7378639.1"/>
    <property type="molecule type" value="Genomic_DNA"/>
</dbReference>
<evidence type="ECO:0000256" key="4">
    <source>
        <dbReference type="ARBA" id="ARBA00022840"/>
    </source>
</evidence>
<reference evidence="6 7" key="1">
    <citation type="submission" date="2022-09" db="EMBL/GenBank/DDBJ databases">
        <title>Chelativorans salina sp. nov., a novel slightly halophilic bacterium isolated from a saline lake sediment enrichment.</title>
        <authorList>
            <person name="Gao L."/>
            <person name="Fang B.-Z."/>
            <person name="Li W.-J."/>
        </authorList>
    </citation>
    <scope>NUCLEOTIDE SEQUENCE [LARGE SCALE GENOMIC DNA]</scope>
    <source>
        <strain evidence="6 7">EGI FJ00035</strain>
    </source>
</reference>
<evidence type="ECO:0000259" key="5">
    <source>
        <dbReference type="PROSITE" id="PS50893"/>
    </source>
</evidence>
<dbReference type="InterPro" id="IPR003593">
    <property type="entry name" value="AAA+_ATPase"/>
</dbReference>
<dbReference type="PANTHER" id="PTHR43875:SF1">
    <property type="entry name" value="OSMOPROTECTIVE COMPOUNDS UPTAKE ATP-BINDING PROTEIN GGTA"/>
    <property type="match status" value="1"/>
</dbReference>
<dbReference type="Gene3D" id="2.40.50.140">
    <property type="entry name" value="Nucleic acid-binding proteins"/>
    <property type="match status" value="1"/>
</dbReference>
<organism evidence="6 7">
    <name type="scientific">Chelativorans salis</name>
    <dbReference type="NCBI Taxonomy" id="2978478"/>
    <lineage>
        <taxon>Bacteria</taxon>
        <taxon>Pseudomonadati</taxon>
        <taxon>Pseudomonadota</taxon>
        <taxon>Alphaproteobacteria</taxon>
        <taxon>Hyphomicrobiales</taxon>
        <taxon>Phyllobacteriaceae</taxon>
        <taxon>Chelativorans</taxon>
    </lineage>
</organism>
<accession>A0ABT2LVU7</accession>
<dbReference type="SUPFAM" id="SSF50331">
    <property type="entry name" value="MOP-like"/>
    <property type="match status" value="1"/>
</dbReference>
<gene>
    <name evidence="6" type="ORF">N5A92_26895</name>
</gene>
<evidence type="ECO:0000313" key="6">
    <source>
        <dbReference type="EMBL" id="MCT7378639.1"/>
    </source>
</evidence>
<evidence type="ECO:0000256" key="2">
    <source>
        <dbReference type="ARBA" id="ARBA00022448"/>
    </source>
</evidence>
<dbReference type="InterPro" id="IPR047641">
    <property type="entry name" value="ABC_transpr_MalK/UgpC-like"/>
</dbReference>
<dbReference type="InterPro" id="IPR017871">
    <property type="entry name" value="ABC_transporter-like_CS"/>
</dbReference>
<protein>
    <submittedName>
        <fullName evidence="6">ABC transporter ATP-binding protein</fullName>
    </submittedName>
</protein>
<dbReference type="SMART" id="SM00382">
    <property type="entry name" value="AAA"/>
    <property type="match status" value="1"/>
</dbReference>
<dbReference type="PANTHER" id="PTHR43875">
    <property type="entry name" value="MALTODEXTRIN IMPORT ATP-BINDING PROTEIN MSMX"/>
    <property type="match status" value="1"/>
</dbReference>
<dbReference type="InterPro" id="IPR027417">
    <property type="entry name" value="P-loop_NTPase"/>
</dbReference>
<feature type="domain" description="ABC transporter" evidence="5">
    <location>
        <begin position="4"/>
        <end position="234"/>
    </location>
</feature>
<dbReference type="Proteomes" id="UP001320831">
    <property type="component" value="Unassembled WGS sequence"/>
</dbReference>
<comment type="similarity">
    <text evidence="1">Belongs to the ABC transporter superfamily.</text>
</comment>
<dbReference type="SUPFAM" id="SSF52540">
    <property type="entry name" value="P-loop containing nucleoside triphosphate hydrolases"/>
    <property type="match status" value="1"/>
</dbReference>
<dbReference type="PROSITE" id="PS00211">
    <property type="entry name" value="ABC_TRANSPORTER_1"/>
    <property type="match status" value="1"/>
</dbReference>
<keyword evidence="4 6" id="KW-0067">ATP-binding</keyword>